<dbReference type="SUPFAM" id="SSF101082">
    <property type="entry name" value="Typo IV secretion system protein TraC"/>
    <property type="match status" value="1"/>
</dbReference>
<sequence length="247" mass="27302">MLKTATKIKSITLMALLSLAFHGVASAGSVVGATEYTQILNNFQLAKAYVEQAQQTVHQLNQYNAMMQNLKQITPSNLLDQAARKLWQDQNMMQSFQNLQQIVSGGQQMAYSLASIDSRFKQIHPGYGANFNYGQSYRDWSSNTLNSVKNALSMVTAHAENFNSEQGMMNELINKSQTADGQLAATQAGNQIGVAMVSQMQQLRQLQMAQIRSQGDFMAAQTSERDASKTAIDNIYKQLPTTNSSIK</sequence>
<protein>
    <submittedName>
        <fullName evidence="2">P-type conjugative transfer protein TrbJ</fullName>
    </submittedName>
</protein>
<feature type="signal peptide" evidence="1">
    <location>
        <begin position="1"/>
        <end position="27"/>
    </location>
</feature>
<evidence type="ECO:0000313" key="3">
    <source>
        <dbReference type="Proteomes" id="UP000735592"/>
    </source>
</evidence>
<evidence type="ECO:0000313" key="2">
    <source>
        <dbReference type="EMBL" id="MTW35520.1"/>
    </source>
</evidence>
<reference evidence="2 3" key="1">
    <citation type="submission" date="2019-11" db="EMBL/GenBank/DDBJ databases">
        <title>Type strains purchased from KCTC, JCM and DSMZ.</title>
        <authorList>
            <person name="Lu H."/>
        </authorList>
    </citation>
    <scope>NUCLEOTIDE SEQUENCE [LARGE SCALE GENOMIC DNA]</scope>
    <source>
        <strain evidence="2 3">DSM 103461</strain>
    </source>
</reference>
<name>A0ABW9SUH5_9BURK</name>
<dbReference type="Proteomes" id="UP000735592">
    <property type="component" value="Unassembled WGS sequence"/>
</dbReference>
<organism evidence="2 3">
    <name type="scientific">Pseudoduganella danionis</name>
    <dbReference type="NCBI Taxonomy" id="1890295"/>
    <lineage>
        <taxon>Bacteria</taxon>
        <taxon>Pseudomonadati</taxon>
        <taxon>Pseudomonadota</taxon>
        <taxon>Betaproteobacteria</taxon>
        <taxon>Burkholderiales</taxon>
        <taxon>Oxalobacteraceae</taxon>
        <taxon>Telluria group</taxon>
        <taxon>Pseudoduganella</taxon>
    </lineage>
</organism>
<keyword evidence="1" id="KW-0732">Signal</keyword>
<accession>A0ABW9SUH5</accession>
<comment type="caution">
    <text evidence="2">The sequence shown here is derived from an EMBL/GenBank/DDBJ whole genome shotgun (WGS) entry which is preliminary data.</text>
</comment>
<keyword evidence="3" id="KW-1185">Reference proteome</keyword>
<dbReference type="NCBIfam" id="TIGR02780">
    <property type="entry name" value="TrbJ_Ti"/>
    <property type="match status" value="1"/>
</dbReference>
<dbReference type="EMBL" id="WNKW01000014">
    <property type="protein sequence ID" value="MTW35520.1"/>
    <property type="molecule type" value="Genomic_DNA"/>
</dbReference>
<proteinExistence type="predicted"/>
<dbReference type="InterPro" id="IPR014147">
    <property type="entry name" value="T4SS_TrbJ"/>
</dbReference>
<feature type="chain" id="PRO_5045813714" evidence="1">
    <location>
        <begin position="28"/>
        <end position="247"/>
    </location>
</feature>
<dbReference type="RefSeq" id="WP_155436851.1">
    <property type="nucleotide sequence ID" value="NZ_JBHLXK010000011.1"/>
</dbReference>
<evidence type="ECO:0000256" key="1">
    <source>
        <dbReference type="SAM" id="SignalP"/>
    </source>
</evidence>
<gene>
    <name evidence="2" type="primary">trbJ</name>
    <name evidence="2" type="ORF">GM655_22250</name>
</gene>